<comment type="caution">
    <text evidence="1">The sequence shown here is derived from an EMBL/GenBank/DDBJ whole genome shotgun (WGS) entry which is preliminary data.</text>
</comment>
<evidence type="ECO:0000313" key="1">
    <source>
        <dbReference type="EMBL" id="KAH3710577.1"/>
    </source>
</evidence>
<reference evidence="1" key="2">
    <citation type="submission" date="2020-11" db="EMBL/GenBank/DDBJ databases">
        <authorList>
            <person name="McCartney M.A."/>
            <person name="Auch B."/>
            <person name="Kono T."/>
            <person name="Mallez S."/>
            <person name="Becker A."/>
            <person name="Gohl D.M."/>
            <person name="Silverstein K.A.T."/>
            <person name="Koren S."/>
            <person name="Bechman K.B."/>
            <person name="Herman A."/>
            <person name="Abrahante J.E."/>
            <person name="Garbe J."/>
        </authorList>
    </citation>
    <scope>NUCLEOTIDE SEQUENCE</scope>
    <source>
        <strain evidence="1">Duluth1</strain>
        <tissue evidence="1">Whole animal</tissue>
    </source>
</reference>
<dbReference type="AlphaFoldDB" id="A0A9D3Z5B7"/>
<gene>
    <name evidence="1" type="ORF">DPMN_070064</name>
</gene>
<proteinExistence type="predicted"/>
<organism evidence="1 2">
    <name type="scientific">Dreissena polymorpha</name>
    <name type="common">Zebra mussel</name>
    <name type="synonym">Mytilus polymorpha</name>
    <dbReference type="NCBI Taxonomy" id="45954"/>
    <lineage>
        <taxon>Eukaryota</taxon>
        <taxon>Metazoa</taxon>
        <taxon>Spiralia</taxon>
        <taxon>Lophotrochozoa</taxon>
        <taxon>Mollusca</taxon>
        <taxon>Bivalvia</taxon>
        <taxon>Autobranchia</taxon>
        <taxon>Heteroconchia</taxon>
        <taxon>Euheterodonta</taxon>
        <taxon>Imparidentia</taxon>
        <taxon>Neoheterodontei</taxon>
        <taxon>Myida</taxon>
        <taxon>Dreissenoidea</taxon>
        <taxon>Dreissenidae</taxon>
        <taxon>Dreissena</taxon>
    </lineage>
</organism>
<reference evidence="1" key="1">
    <citation type="journal article" date="2019" name="bioRxiv">
        <title>The Genome of the Zebra Mussel, Dreissena polymorpha: A Resource for Invasive Species Research.</title>
        <authorList>
            <person name="McCartney M.A."/>
            <person name="Auch B."/>
            <person name="Kono T."/>
            <person name="Mallez S."/>
            <person name="Zhang Y."/>
            <person name="Obille A."/>
            <person name="Becker A."/>
            <person name="Abrahante J.E."/>
            <person name="Garbe J."/>
            <person name="Badalamenti J.P."/>
            <person name="Herman A."/>
            <person name="Mangelson H."/>
            <person name="Liachko I."/>
            <person name="Sullivan S."/>
            <person name="Sone E.D."/>
            <person name="Koren S."/>
            <person name="Silverstein K.A.T."/>
            <person name="Beckman K.B."/>
            <person name="Gohl D.M."/>
        </authorList>
    </citation>
    <scope>NUCLEOTIDE SEQUENCE</scope>
    <source>
        <strain evidence="1">Duluth1</strain>
        <tissue evidence="1">Whole animal</tissue>
    </source>
</reference>
<dbReference type="EMBL" id="JAIWYP010000014">
    <property type="protein sequence ID" value="KAH3710577.1"/>
    <property type="molecule type" value="Genomic_DNA"/>
</dbReference>
<sequence length="69" mass="7810">MWERFLKGRMCRRAGVSSIMGSGRGRLCGRSGVDSVGGAALVWKRQVLHTRDWDKAPLPFTTDLREQFD</sequence>
<accession>A0A9D3Z5B7</accession>
<dbReference type="Proteomes" id="UP000828390">
    <property type="component" value="Unassembled WGS sequence"/>
</dbReference>
<name>A0A9D3Z5B7_DREPO</name>
<evidence type="ECO:0000313" key="2">
    <source>
        <dbReference type="Proteomes" id="UP000828390"/>
    </source>
</evidence>
<keyword evidence="2" id="KW-1185">Reference proteome</keyword>
<protein>
    <submittedName>
        <fullName evidence="1">Uncharacterized protein</fullName>
    </submittedName>
</protein>